<keyword evidence="4 6" id="KW-1133">Transmembrane helix</keyword>
<dbReference type="InterPro" id="IPR052159">
    <property type="entry name" value="Competence_DNA_uptake"/>
</dbReference>
<feature type="transmembrane region" description="Helical" evidence="6">
    <location>
        <begin position="377"/>
        <end position="396"/>
    </location>
</feature>
<feature type="transmembrane region" description="Helical" evidence="6">
    <location>
        <begin position="26"/>
        <end position="44"/>
    </location>
</feature>
<keyword evidence="3 6" id="KW-0812">Transmembrane</keyword>
<dbReference type="AlphaFoldDB" id="A0A7X2MYU3"/>
<dbReference type="Pfam" id="PF03772">
    <property type="entry name" value="Competence"/>
    <property type="match status" value="1"/>
</dbReference>
<gene>
    <name evidence="8" type="ORF">FYJ33_06750</name>
</gene>
<dbReference type="Proteomes" id="UP000460287">
    <property type="component" value="Unassembled WGS sequence"/>
</dbReference>
<organism evidence="8 9">
    <name type="scientific">Inconstantimicrobium porci</name>
    <dbReference type="NCBI Taxonomy" id="2652291"/>
    <lineage>
        <taxon>Bacteria</taxon>
        <taxon>Bacillati</taxon>
        <taxon>Bacillota</taxon>
        <taxon>Clostridia</taxon>
        <taxon>Eubacteriales</taxon>
        <taxon>Clostridiaceae</taxon>
        <taxon>Inconstantimicrobium</taxon>
    </lineage>
</organism>
<name>A0A7X2MYU3_9CLOT</name>
<dbReference type="PANTHER" id="PTHR30619">
    <property type="entry name" value="DNA INTERNALIZATION/COMPETENCE PROTEIN COMEC/REC2"/>
    <property type="match status" value="1"/>
</dbReference>
<dbReference type="NCBIfam" id="TIGR00360">
    <property type="entry name" value="ComEC_N-term"/>
    <property type="match status" value="1"/>
</dbReference>
<dbReference type="PANTHER" id="PTHR30619:SF1">
    <property type="entry name" value="RECOMBINATION PROTEIN 2"/>
    <property type="match status" value="1"/>
</dbReference>
<feature type="transmembrane region" description="Helical" evidence="6">
    <location>
        <begin position="431"/>
        <end position="449"/>
    </location>
</feature>
<evidence type="ECO:0000256" key="4">
    <source>
        <dbReference type="ARBA" id="ARBA00022989"/>
    </source>
</evidence>
<feature type="transmembrane region" description="Helical" evidence="6">
    <location>
        <begin position="408"/>
        <end position="425"/>
    </location>
</feature>
<comment type="caution">
    <text evidence="8">The sequence shown here is derived from an EMBL/GenBank/DDBJ whole genome shotgun (WGS) entry which is preliminary data.</text>
</comment>
<keyword evidence="9" id="KW-1185">Reference proteome</keyword>
<evidence type="ECO:0000259" key="7">
    <source>
        <dbReference type="Pfam" id="PF03772"/>
    </source>
</evidence>
<evidence type="ECO:0000256" key="1">
    <source>
        <dbReference type="ARBA" id="ARBA00004651"/>
    </source>
</evidence>
<feature type="transmembrane region" description="Helical" evidence="6">
    <location>
        <begin position="279"/>
        <end position="299"/>
    </location>
</feature>
<evidence type="ECO:0000313" key="9">
    <source>
        <dbReference type="Proteomes" id="UP000460287"/>
    </source>
</evidence>
<proteinExistence type="predicted"/>
<evidence type="ECO:0000256" key="5">
    <source>
        <dbReference type="ARBA" id="ARBA00023136"/>
    </source>
</evidence>
<dbReference type="RefSeq" id="WP_154530997.1">
    <property type="nucleotide sequence ID" value="NZ_VULX01000007.1"/>
</dbReference>
<evidence type="ECO:0000256" key="3">
    <source>
        <dbReference type="ARBA" id="ARBA00022692"/>
    </source>
</evidence>
<evidence type="ECO:0000313" key="8">
    <source>
        <dbReference type="EMBL" id="MSR91115.1"/>
    </source>
</evidence>
<protein>
    <submittedName>
        <fullName evidence="8">ComEC/Rec2 family competence protein</fullName>
    </submittedName>
</protein>
<comment type="subcellular location">
    <subcellularLocation>
        <location evidence="1">Cell membrane</location>
        <topology evidence="1">Multi-pass membrane protein</topology>
    </subcellularLocation>
</comment>
<keyword evidence="2" id="KW-1003">Cell membrane</keyword>
<dbReference type="InterPro" id="IPR004477">
    <property type="entry name" value="ComEC_N"/>
</dbReference>
<feature type="transmembrane region" description="Helical" evidence="6">
    <location>
        <begin position="319"/>
        <end position="337"/>
    </location>
</feature>
<evidence type="ECO:0000256" key="2">
    <source>
        <dbReference type="ARBA" id="ARBA00022475"/>
    </source>
</evidence>
<dbReference type="EMBL" id="VULX01000007">
    <property type="protein sequence ID" value="MSR91115.1"/>
    <property type="molecule type" value="Genomic_DNA"/>
</dbReference>
<evidence type="ECO:0000256" key="6">
    <source>
        <dbReference type="SAM" id="Phobius"/>
    </source>
</evidence>
<keyword evidence="5 6" id="KW-0472">Membrane</keyword>
<reference evidence="8 9" key="1">
    <citation type="submission" date="2019-08" db="EMBL/GenBank/DDBJ databases">
        <title>In-depth cultivation of the pig gut microbiome towards novel bacterial diversity and tailored functional studies.</title>
        <authorList>
            <person name="Wylensek D."/>
            <person name="Hitch T.C.A."/>
            <person name="Clavel T."/>
        </authorList>
    </citation>
    <scope>NUCLEOTIDE SEQUENCE [LARGE SCALE GENOMIC DNA]</scope>
    <source>
        <strain evidence="8 9">WCA-383-APC-5B</strain>
    </source>
</reference>
<sequence length="559" mass="63916">MSVKRPLVNLCVAAFAGILFYDIYEYSSLCAVLFAALFFLLVFIISGKKMMFVCMIMMSVALADTYVYYNFYEEGRMLKVSVTDVSKDDIYGDLQGRRVQIIGEKHNLYKGDDYVVTGFYKNSNNIEKGICGIVNVEKVISRKQTLKGCMARFNDKIYERLKESIGKRDTSIVMSAAFGNKDYISEDDKDTLNEFGVSHIISVSGFHISLIYMILLKISGFYVSTIATFLYVIFTGSPPSALRAFFMMSVLMLSKKAMKNYDAVSSLCLSALILVLYKPYNLFSIGFLLSYAAALGIILFHRKIRYAMYKLPERIGEAVSISLAAQVFAFPIIALCFKDVSLNFIWGNLFLVPFFSIMIILGDFSIAAYFIEPVFKILCIFIKVNITAIRGCIFLLDKISLPMLRVNVSIVCVYCILLICAYFYLNGFKKLKYAPIPLLFYMLFSMYNFNPKITFVRQKYDKGVYIESGFSKMIILKKSQYNNFNYLDYNEKIYLDNGGYIKIGNSVFCYDKTLSNMYIRNKSGKVNIKWLDKDKKRSSDYDIIDIDENGGTIYLNKIN</sequence>
<feature type="transmembrane region" description="Helical" evidence="6">
    <location>
        <begin position="210"/>
        <end position="234"/>
    </location>
</feature>
<accession>A0A7X2MYU3</accession>
<feature type="transmembrane region" description="Helical" evidence="6">
    <location>
        <begin position="349"/>
        <end position="371"/>
    </location>
</feature>
<dbReference type="GO" id="GO:0005886">
    <property type="term" value="C:plasma membrane"/>
    <property type="evidence" value="ECO:0007669"/>
    <property type="project" value="UniProtKB-SubCell"/>
</dbReference>
<feature type="domain" description="ComEC/Rec2-related protein" evidence="7">
    <location>
        <begin position="178"/>
        <end position="425"/>
    </location>
</feature>
<feature type="transmembrane region" description="Helical" evidence="6">
    <location>
        <begin position="6"/>
        <end position="21"/>
    </location>
</feature>